<name>A0A1D1XLA7_9ARAE</name>
<dbReference type="PROSITE" id="PS00070">
    <property type="entry name" value="ALDEHYDE_DEHYDR_CYS"/>
    <property type="match status" value="1"/>
</dbReference>
<evidence type="ECO:0000256" key="3">
    <source>
        <dbReference type="ARBA" id="ARBA00023027"/>
    </source>
</evidence>
<comment type="similarity">
    <text evidence="1 6">Belongs to the aldehyde dehydrogenase family.</text>
</comment>
<proteinExistence type="inferred from homology"/>
<evidence type="ECO:0000256" key="6">
    <source>
        <dbReference type="RuleBase" id="RU003345"/>
    </source>
</evidence>
<dbReference type="AlphaFoldDB" id="A0A1D1XLA7"/>
<dbReference type="EMBL" id="GDJX01024750">
    <property type="protein sequence ID" value="JAT43186.1"/>
    <property type="molecule type" value="Transcribed_RNA"/>
</dbReference>
<dbReference type="PROSITE" id="PS00687">
    <property type="entry name" value="ALDEHYDE_DEHYDR_GLU"/>
    <property type="match status" value="1"/>
</dbReference>
<gene>
    <name evidence="8" type="primary">ALDH10A8</name>
    <name evidence="8" type="ORF">g.44964</name>
</gene>
<dbReference type="InterPro" id="IPR016160">
    <property type="entry name" value="Ald_DH_CS_CYS"/>
</dbReference>
<evidence type="ECO:0000256" key="1">
    <source>
        <dbReference type="ARBA" id="ARBA00009986"/>
    </source>
</evidence>
<reference evidence="8" key="1">
    <citation type="submission" date="2015-07" db="EMBL/GenBank/DDBJ databases">
        <title>Transcriptome Assembly of Anthurium amnicola.</title>
        <authorList>
            <person name="Suzuki J."/>
        </authorList>
    </citation>
    <scope>NUCLEOTIDE SEQUENCE</scope>
</reference>
<evidence type="ECO:0000313" key="8">
    <source>
        <dbReference type="EMBL" id="JAT43186.1"/>
    </source>
</evidence>
<evidence type="ECO:0000259" key="7">
    <source>
        <dbReference type="Pfam" id="PF00171"/>
    </source>
</evidence>
<dbReference type="InterPro" id="IPR016163">
    <property type="entry name" value="Ald_DH_C"/>
</dbReference>
<dbReference type="Gene3D" id="3.40.605.10">
    <property type="entry name" value="Aldehyde Dehydrogenase, Chain A, domain 1"/>
    <property type="match status" value="1"/>
</dbReference>
<dbReference type="InterPro" id="IPR015590">
    <property type="entry name" value="Aldehyde_DH_dom"/>
</dbReference>
<accession>A0A1D1XLA7</accession>
<dbReference type="Pfam" id="PF00171">
    <property type="entry name" value="Aldedh"/>
    <property type="match status" value="1"/>
</dbReference>
<evidence type="ECO:0000256" key="2">
    <source>
        <dbReference type="ARBA" id="ARBA00023002"/>
    </source>
</evidence>
<dbReference type="PANTHER" id="PTHR43860:SF2">
    <property type="entry name" value="BETAINE ALDEHYDE DEHYDROGENASE-RELATED"/>
    <property type="match status" value="1"/>
</dbReference>
<comment type="pathway">
    <text evidence="4">Amine and polyamine biosynthesis; betaine biosynthesis via choline pathway; betaine from betaine aldehyde: step 1/1.</text>
</comment>
<dbReference type="InterPro" id="IPR016162">
    <property type="entry name" value="Ald_DH_N"/>
</dbReference>
<dbReference type="Gene3D" id="3.40.309.10">
    <property type="entry name" value="Aldehyde Dehydrogenase, Chain A, domain 2"/>
    <property type="match status" value="1"/>
</dbReference>
<dbReference type="FunFam" id="3.40.605.10:FF:000007">
    <property type="entry name" value="NAD/NADP-dependent betaine aldehyde dehydrogenase"/>
    <property type="match status" value="1"/>
</dbReference>
<dbReference type="FunFam" id="3.40.309.10:FF:000012">
    <property type="entry name" value="Betaine aldehyde dehydrogenase"/>
    <property type="match status" value="1"/>
</dbReference>
<evidence type="ECO:0000256" key="5">
    <source>
        <dbReference type="PROSITE-ProRule" id="PRU10007"/>
    </source>
</evidence>
<organism evidence="8">
    <name type="scientific">Anthurium amnicola</name>
    <dbReference type="NCBI Taxonomy" id="1678845"/>
    <lineage>
        <taxon>Eukaryota</taxon>
        <taxon>Viridiplantae</taxon>
        <taxon>Streptophyta</taxon>
        <taxon>Embryophyta</taxon>
        <taxon>Tracheophyta</taxon>
        <taxon>Spermatophyta</taxon>
        <taxon>Magnoliopsida</taxon>
        <taxon>Liliopsida</taxon>
        <taxon>Araceae</taxon>
        <taxon>Pothoideae</taxon>
        <taxon>Potheae</taxon>
        <taxon>Anthurium</taxon>
    </lineage>
</organism>
<dbReference type="PANTHER" id="PTHR43860">
    <property type="entry name" value="BETAINE ALDEHYDE DEHYDROGENASE"/>
    <property type="match status" value="1"/>
</dbReference>
<dbReference type="InterPro" id="IPR016161">
    <property type="entry name" value="Ald_DH/histidinol_DH"/>
</dbReference>
<dbReference type="GO" id="GO:0004029">
    <property type="term" value="F:aldehyde dehydrogenase (NAD+) activity"/>
    <property type="evidence" value="ECO:0007669"/>
    <property type="project" value="UniProtKB-ARBA"/>
</dbReference>
<feature type="active site" evidence="5">
    <location>
        <position position="263"/>
    </location>
</feature>
<dbReference type="InterPro" id="IPR029510">
    <property type="entry name" value="Ald_DH_CS_GLU"/>
</dbReference>
<dbReference type="CDD" id="cd07110">
    <property type="entry name" value="ALDH_F10_BADH"/>
    <property type="match status" value="1"/>
</dbReference>
<keyword evidence="3" id="KW-0520">NAD</keyword>
<protein>
    <submittedName>
        <fullName evidence="8">Betaine aldehyde dehydrogenase 1, chloroplastic</fullName>
    </submittedName>
</protein>
<dbReference type="SUPFAM" id="SSF53720">
    <property type="entry name" value="ALDH-like"/>
    <property type="match status" value="1"/>
</dbReference>
<feature type="domain" description="Aldehyde dehydrogenase" evidence="7">
    <location>
        <begin position="20"/>
        <end position="488"/>
    </location>
</feature>
<keyword evidence="2 6" id="KW-0560">Oxidoreductase</keyword>
<evidence type="ECO:0000256" key="4">
    <source>
        <dbReference type="ARBA" id="ARBA00037921"/>
    </source>
</evidence>
<sequence>MPSDAVVVPRRQLFIDGEWREPVLGKRIPVVNPSSEAIIGDVPAGTAKDVELAVDAARRALTRNKGRDWSRAPGAHRAKFLRAIAAKITERKLELAKLEALDCGKPFDEAAWDIDDVAACFEYYADLGEALDGKQKAPISLPMETFKCYILKEPIGVVGLITPWNYPLLMATWKVAPALAAGCTAVLKPSELASVTCLELAEVCKEVGLPPGVLNIVTGLGSEAGAPLASHPQVDKIAFTGSTETGRKVMIAAAEVVKPVSLELGGKSPILVFEDVDIDKAVEWTLFGCFWTNGQICSATSRLLLHESITEEFMKKLVSWAANIKVSDPFDEGCRLGPVVSEGQYEKIKKFISTAKNEGATILYGGRRPQHLEKGFFIEPTIITNVETSMQIWKEEVFGPVLCVKTFKTEDEAIDLANNTHYGLGGAVLSKDPERCNRLSEAIQAGIVWVNCSQPCFCQAPWGGNKRSGFGRELGEWGLENYMSVKQVTEYISEDSWGWYCSPSKL</sequence>